<dbReference type="AlphaFoldDB" id="A0AAW4VG92"/>
<dbReference type="SUPFAM" id="SSF55804">
    <property type="entry name" value="Phoshotransferase/anion transport protein"/>
    <property type="match status" value="1"/>
</dbReference>
<accession>A0AAW4VG92</accession>
<dbReference type="InterPro" id="IPR013196">
    <property type="entry name" value="HTH_11"/>
</dbReference>
<organism evidence="5 6">
    <name type="scientific">Faecalibacillus intestinalis</name>
    <dbReference type="NCBI Taxonomy" id="1982626"/>
    <lineage>
        <taxon>Bacteria</taxon>
        <taxon>Bacillati</taxon>
        <taxon>Bacillota</taxon>
        <taxon>Erysipelotrichia</taxon>
        <taxon>Erysipelotrichales</taxon>
        <taxon>Coprobacillaceae</taxon>
        <taxon>Faecalibacillus</taxon>
    </lineage>
</organism>
<keyword evidence="2" id="KW-0805">Transcription regulation</keyword>
<dbReference type="InterPro" id="IPR036388">
    <property type="entry name" value="WH-like_DNA-bd_sf"/>
</dbReference>
<gene>
    <name evidence="5" type="ORF">LJD74_11580</name>
</gene>
<dbReference type="EMBL" id="JAJDKQ010000026">
    <property type="protein sequence ID" value="MCB8562629.1"/>
    <property type="molecule type" value="Genomic_DNA"/>
</dbReference>
<evidence type="ECO:0000259" key="4">
    <source>
        <dbReference type="PROSITE" id="PS51372"/>
    </source>
</evidence>
<keyword evidence="1" id="KW-0677">Repeat</keyword>
<dbReference type="InterPro" id="IPR016152">
    <property type="entry name" value="PTrfase/Anion_transptr"/>
</dbReference>
<dbReference type="GO" id="GO:0006355">
    <property type="term" value="P:regulation of DNA-templated transcription"/>
    <property type="evidence" value="ECO:0007669"/>
    <property type="project" value="InterPro"/>
</dbReference>
<dbReference type="Gene3D" id="1.10.1790.10">
    <property type="entry name" value="PRD domain"/>
    <property type="match status" value="1"/>
</dbReference>
<evidence type="ECO:0000313" key="6">
    <source>
        <dbReference type="Proteomes" id="UP001197827"/>
    </source>
</evidence>
<evidence type="ECO:0000313" key="5">
    <source>
        <dbReference type="EMBL" id="MCB8562629.1"/>
    </source>
</evidence>
<sequence length="633" mass="73969">MQLKKNEIKIIQLLLASDNYISSYEIANSTGISRRRVRDEMKIVKDILASLHLNLLSKTSKGYYIEGKSSQNLTELQNIINNTEREDSSLIPSLPDERSSYILGRLINSKEYIKLETLADELLVSRATTANDLISIKKESKKYGLKFNQKPNYGIYIGGSEIGKRKCLVDNIFRNLNVSDMYFDFLDTYFNSPDYEIIQILREYAISISDISLIDFLISFSISAARVSCGYLIEQETEDFQNFQNRTEYSAAKKLALYAEEHLDVEFNDYEIQNITIQLICKRSTKGLTFINDQNIIDLKDEILNEIEKKTLITFEDDHFEKVFPLYLKYTLIRQKYGEKIRTPLYEDIQYDYPLSYYLAQIVSQVIKKHTKIALSRSEITNFTILFNNTINNKKYSQKKVLLINCMSESIKTFIDHFVEKELYNQLVITKSIHYYEIEEENLNQYDLILSTAPIHRQLPIPVISVNYIMSQDDIIRIKSYLSYLFNDKQMLYYFHPSFYKTHVQVKTLKGLATNFYQLIKTVYHLNDSKKNDIMNKNICSIHTFENSIGLLRLTRPLNSNNIISIVTLEEPITIENQTFNIAILFSCTDNQNIMYNTLFSTLKNISKNKDYLNRLSSHISYTEFLSIILKNK</sequence>
<evidence type="ECO:0000256" key="2">
    <source>
        <dbReference type="ARBA" id="ARBA00023015"/>
    </source>
</evidence>
<dbReference type="Pfam" id="PF08279">
    <property type="entry name" value="HTH_11"/>
    <property type="match status" value="1"/>
</dbReference>
<proteinExistence type="predicted"/>
<dbReference type="InterPro" id="IPR050661">
    <property type="entry name" value="BglG_antiterminators"/>
</dbReference>
<dbReference type="RefSeq" id="WP_118306410.1">
    <property type="nucleotide sequence ID" value="NZ_JAJDKQ010000026.1"/>
</dbReference>
<dbReference type="SUPFAM" id="SSF63520">
    <property type="entry name" value="PTS-regulatory domain, PRD"/>
    <property type="match status" value="2"/>
</dbReference>
<keyword evidence="3" id="KW-0804">Transcription</keyword>
<dbReference type="PANTHER" id="PTHR30185">
    <property type="entry name" value="CRYPTIC BETA-GLUCOSIDE BGL OPERON ANTITERMINATOR"/>
    <property type="match status" value="1"/>
</dbReference>
<protein>
    <submittedName>
        <fullName evidence="5">PRD domain-containing protein</fullName>
    </submittedName>
</protein>
<name>A0AAW4VG92_9FIRM</name>
<comment type="caution">
    <text evidence="5">The sequence shown here is derived from an EMBL/GenBank/DDBJ whole genome shotgun (WGS) entry which is preliminary data.</text>
</comment>
<dbReference type="InterPro" id="IPR011608">
    <property type="entry name" value="PRD"/>
</dbReference>
<feature type="domain" description="PRD" evidence="4">
    <location>
        <begin position="291"/>
        <end position="397"/>
    </location>
</feature>
<evidence type="ECO:0000256" key="3">
    <source>
        <dbReference type="ARBA" id="ARBA00023163"/>
    </source>
</evidence>
<dbReference type="Gene3D" id="3.40.50.2300">
    <property type="match status" value="1"/>
</dbReference>
<reference evidence="5" key="1">
    <citation type="submission" date="2021-10" db="EMBL/GenBank/DDBJ databases">
        <title>Collection of gut derived symbiotic bacterial strains cultured from healthy donors.</title>
        <authorList>
            <person name="Lin H."/>
            <person name="Littmann E."/>
            <person name="Kohout C."/>
            <person name="Pamer E.G."/>
        </authorList>
    </citation>
    <scope>NUCLEOTIDE SEQUENCE</scope>
    <source>
        <strain evidence="5">DFI.5.2</strain>
    </source>
</reference>
<dbReference type="PANTHER" id="PTHR30185:SF18">
    <property type="entry name" value="TRANSCRIPTIONAL REGULATOR MTLR"/>
    <property type="match status" value="1"/>
</dbReference>
<dbReference type="PROSITE" id="PS51372">
    <property type="entry name" value="PRD_2"/>
    <property type="match status" value="2"/>
</dbReference>
<dbReference type="InterPro" id="IPR036634">
    <property type="entry name" value="PRD_sf"/>
</dbReference>
<feature type="domain" description="PRD" evidence="4">
    <location>
        <begin position="184"/>
        <end position="289"/>
    </location>
</feature>
<dbReference type="Pfam" id="PF00874">
    <property type="entry name" value="PRD"/>
    <property type="match status" value="2"/>
</dbReference>
<evidence type="ECO:0000256" key="1">
    <source>
        <dbReference type="ARBA" id="ARBA00022737"/>
    </source>
</evidence>
<dbReference type="Gene3D" id="1.10.10.10">
    <property type="entry name" value="Winged helix-like DNA-binding domain superfamily/Winged helix DNA-binding domain"/>
    <property type="match status" value="2"/>
</dbReference>
<dbReference type="Proteomes" id="UP001197827">
    <property type="component" value="Unassembled WGS sequence"/>
</dbReference>